<evidence type="ECO:0000313" key="3">
    <source>
        <dbReference type="Proteomes" id="UP000030686"/>
    </source>
</evidence>
<organism evidence="2 3">
    <name type="scientific">Penicillium roqueforti (strain FM164)</name>
    <dbReference type="NCBI Taxonomy" id="1365484"/>
    <lineage>
        <taxon>Eukaryota</taxon>
        <taxon>Fungi</taxon>
        <taxon>Dikarya</taxon>
        <taxon>Ascomycota</taxon>
        <taxon>Pezizomycotina</taxon>
        <taxon>Eurotiomycetes</taxon>
        <taxon>Eurotiomycetidae</taxon>
        <taxon>Eurotiales</taxon>
        <taxon>Aspergillaceae</taxon>
        <taxon>Penicillium</taxon>
    </lineage>
</organism>
<gene>
    <name evidence="2" type="ORF">PROQFM164_S03g000362</name>
</gene>
<feature type="compositionally biased region" description="Low complexity" evidence="1">
    <location>
        <begin position="48"/>
        <end position="62"/>
    </location>
</feature>
<proteinExistence type="predicted"/>
<dbReference type="Proteomes" id="UP000030686">
    <property type="component" value="Unassembled WGS sequence"/>
</dbReference>
<accession>W6QAE1</accession>
<name>W6QAE1_PENRF</name>
<sequence>MDRDATLGAVELFVRHGLEVQIPRLAGLYCEICISSYQNYDKCRQHTKPISTISTETTPSYTFSEKVGKTEASTHHHRAKQKPQPSKEPATATYRSNASDLPLQTEYKSQICLPKQHNHSYPLSARASKHTFRED</sequence>
<evidence type="ECO:0000256" key="1">
    <source>
        <dbReference type="SAM" id="MobiDB-lite"/>
    </source>
</evidence>
<protein>
    <submittedName>
        <fullName evidence="2">Genomic scaffold, ProqFM164S03</fullName>
    </submittedName>
</protein>
<dbReference type="AlphaFoldDB" id="W6QAE1"/>
<evidence type="ECO:0000313" key="2">
    <source>
        <dbReference type="EMBL" id="CDM33638.1"/>
    </source>
</evidence>
<keyword evidence="3" id="KW-1185">Reference proteome</keyword>
<dbReference type="EMBL" id="HG792017">
    <property type="protein sequence ID" value="CDM33638.1"/>
    <property type="molecule type" value="Genomic_DNA"/>
</dbReference>
<reference evidence="2" key="1">
    <citation type="journal article" date="2014" name="Nat. Commun.">
        <title>Multiple recent horizontal transfers of a large genomic region in cheese making fungi.</title>
        <authorList>
            <person name="Cheeseman K."/>
            <person name="Ropars J."/>
            <person name="Renault P."/>
            <person name="Dupont J."/>
            <person name="Gouzy J."/>
            <person name="Branca A."/>
            <person name="Abraham A.L."/>
            <person name="Ceppi M."/>
            <person name="Conseiller E."/>
            <person name="Debuchy R."/>
            <person name="Malagnac F."/>
            <person name="Goarin A."/>
            <person name="Silar P."/>
            <person name="Lacoste S."/>
            <person name="Sallet E."/>
            <person name="Bensimon A."/>
            <person name="Giraud T."/>
            <person name="Brygoo Y."/>
        </authorList>
    </citation>
    <scope>NUCLEOTIDE SEQUENCE [LARGE SCALE GENOMIC DNA]</scope>
    <source>
        <strain evidence="2">FM164</strain>
    </source>
</reference>
<feature type="region of interest" description="Disordered" evidence="1">
    <location>
        <begin position="47"/>
        <end position="99"/>
    </location>
</feature>